<reference evidence="2" key="1">
    <citation type="submission" date="2020-12" db="EMBL/GenBank/DDBJ databases">
        <title>Vagococcus allomyrinae sp. nov. and Enterococcus lavae sp. nov., isolated from the larvae of Allomyrina dichotoma.</title>
        <authorList>
            <person name="Lee S.D."/>
        </authorList>
    </citation>
    <scope>NUCLEOTIDE SEQUENCE</scope>
    <source>
        <strain evidence="2">BWB3-3</strain>
    </source>
</reference>
<name>A0A940P3N3_9ENTE</name>
<keyword evidence="1" id="KW-0472">Membrane</keyword>
<evidence type="ECO:0000313" key="2">
    <source>
        <dbReference type="EMBL" id="MBP1040430.1"/>
    </source>
</evidence>
<feature type="transmembrane region" description="Helical" evidence="1">
    <location>
        <begin position="163"/>
        <end position="182"/>
    </location>
</feature>
<keyword evidence="3" id="KW-1185">Reference proteome</keyword>
<keyword evidence="1" id="KW-0812">Transmembrane</keyword>
<evidence type="ECO:0000313" key="3">
    <source>
        <dbReference type="Proteomes" id="UP000674938"/>
    </source>
</evidence>
<organism evidence="2 3">
    <name type="scientific">Vagococcus allomyrinae</name>
    <dbReference type="NCBI Taxonomy" id="2794353"/>
    <lineage>
        <taxon>Bacteria</taxon>
        <taxon>Bacillati</taxon>
        <taxon>Bacillota</taxon>
        <taxon>Bacilli</taxon>
        <taxon>Lactobacillales</taxon>
        <taxon>Enterococcaceae</taxon>
        <taxon>Vagococcus</taxon>
    </lineage>
</organism>
<dbReference type="AlphaFoldDB" id="A0A940P3N3"/>
<proteinExistence type="predicted"/>
<comment type="caution">
    <text evidence="2">The sequence shown here is derived from an EMBL/GenBank/DDBJ whole genome shotgun (WGS) entry which is preliminary data.</text>
</comment>
<dbReference type="EMBL" id="JAEEGA010000002">
    <property type="protein sequence ID" value="MBP1040430.1"/>
    <property type="molecule type" value="Genomic_DNA"/>
</dbReference>
<dbReference type="RefSeq" id="WP_209525359.1">
    <property type="nucleotide sequence ID" value="NZ_JAEEGA010000002.1"/>
</dbReference>
<keyword evidence="1" id="KW-1133">Transmembrane helix</keyword>
<feature type="transmembrane region" description="Helical" evidence="1">
    <location>
        <begin position="92"/>
        <end position="116"/>
    </location>
</feature>
<feature type="transmembrane region" description="Helical" evidence="1">
    <location>
        <begin position="216"/>
        <end position="237"/>
    </location>
</feature>
<accession>A0A940P3N3</accession>
<protein>
    <submittedName>
        <fullName evidence="2">Uncharacterized protein</fullName>
    </submittedName>
</protein>
<feature type="transmembrane region" description="Helical" evidence="1">
    <location>
        <begin position="128"/>
        <end position="151"/>
    </location>
</feature>
<gene>
    <name evidence="2" type="ORF">I6N95_05315</name>
</gene>
<feature type="transmembrane region" description="Helical" evidence="1">
    <location>
        <begin position="21"/>
        <end position="39"/>
    </location>
</feature>
<dbReference type="Proteomes" id="UP000674938">
    <property type="component" value="Unassembled WGS sequence"/>
</dbReference>
<sequence>MNLSSAMFRYYRTIYRQSNKWLMPLIGWMIFLYLNYLVMPQEFTSTMLNSATFMFLLTAWASQTFLASLTPVMEQIIVTRLPKKENYWMQTLVFVTYLGSLLSLVSVALPIIINLVKNQGLFKRGISLEEIMCALVIHFVFSLIGGLVAMIIQPRYVFQDPKLSNVCLLIVGLISVVGNTMAEKLPGFHLVLWLFPPLSKLTAYFLENPAFSFSLVWGQLSVCLIYASVLVIVYRLLRSRFLYD</sequence>
<feature type="transmembrane region" description="Helical" evidence="1">
    <location>
        <begin position="51"/>
        <end position="72"/>
    </location>
</feature>
<evidence type="ECO:0000256" key="1">
    <source>
        <dbReference type="SAM" id="Phobius"/>
    </source>
</evidence>